<dbReference type="PANTHER" id="PTHR31340">
    <property type="entry name" value="MITOCHONDRIAL GENOME MAINTENANCE EXONUCLEASE 1"/>
    <property type="match status" value="1"/>
</dbReference>
<dbReference type="GO" id="GO:0005739">
    <property type="term" value="C:mitochondrion"/>
    <property type="evidence" value="ECO:0007669"/>
    <property type="project" value="TreeGrafter"/>
</dbReference>
<protein>
    <submittedName>
        <fullName evidence="1">(California timema) hypothetical protein</fullName>
    </submittedName>
</protein>
<dbReference type="EMBL" id="OE180803">
    <property type="protein sequence ID" value="CAD7571995.1"/>
    <property type="molecule type" value="Genomic_DNA"/>
</dbReference>
<evidence type="ECO:0000313" key="1">
    <source>
        <dbReference type="EMBL" id="CAD7571995.1"/>
    </source>
</evidence>
<reference evidence="1" key="1">
    <citation type="submission" date="2020-11" db="EMBL/GenBank/DDBJ databases">
        <authorList>
            <person name="Tran Van P."/>
        </authorList>
    </citation>
    <scope>NUCLEOTIDE SEQUENCE</scope>
</reference>
<proteinExistence type="predicted"/>
<sequence>MELSVSGSPRDRVYHWEPNFVWNTLDLWFVLVYFGTKQTSANQTLFGTLWICGLLSKGSLFHSTVHSYLSGATVALEPDIEGCWQSMSGVLPNITNVSVLESHVVHSQLLYRGIIDCVAEYKHHKGAVHNRQNPAGHYYEQEAPPQFAHCKPVH</sequence>
<dbReference type="GO" id="GO:0006264">
    <property type="term" value="P:mitochondrial DNA replication"/>
    <property type="evidence" value="ECO:0007669"/>
    <property type="project" value="TreeGrafter"/>
</dbReference>
<name>A0A7R9P6J1_TIMCA</name>
<organism evidence="1">
    <name type="scientific">Timema californicum</name>
    <name type="common">California timema</name>
    <name type="synonym">Walking stick</name>
    <dbReference type="NCBI Taxonomy" id="61474"/>
    <lineage>
        <taxon>Eukaryota</taxon>
        <taxon>Metazoa</taxon>
        <taxon>Ecdysozoa</taxon>
        <taxon>Arthropoda</taxon>
        <taxon>Hexapoda</taxon>
        <taxon>Insecta</taxon>
        <taxon>Pterygota</taxon>
        <taxon>Neoptera</taxon>
        <taxon>Polyneoptera</taxon>
        <taxon>Phasmatodea</taxon>
        <taxon>Timematodea</taxon>
        <taxon>Timematoidea</taxon>
        <taxon>Timematidae</taxon>
        <taxon>Timema</taxon>
    </lineage>
</organism>
<dbReference type="PANTHER" id="PTHR31340:SF3">
    <property type="entry name" value="MITOCHONDRIAL GENOME MAINTENANCE EXONUCLEASE 1"/>
    <property type="match status" value="1"/>
</dbReference>
<accession>A0A7R9P6J1</accession>
<dbReference type="GO" id="GO:0008297">
    <property type="term" value="F:single-stranded DNA exodeoxyribonuclease activity"/>
    <property type="evidence" value="ECO:0007669"/>
    <property type="project" value="TreeGrafter"/>
</dbReference>
<dbReference type="AlphaFoldDB" id="A0A7R9P6J1"/>
<gene>
    <name evidence="1" type="ORF">TCMB3V08_LOCUS4653</name>
</gene>